<dbReference type="GeneID" id="93923385"/>
<dbReference type="InterPro" id="IPR008030">
    <property type="entry name" value="NmrA-like"/>
</dbReference>
<dbReference type="EMBL" id="CP029490">
    <property type="protein sequence ID" value="AWN20276.1"/>
    <property type="molecule type" value="Genomic_DNA"/>
</dbReference>
<gene>
    <name evidence="2" type="ORF">DK182_02490</name>
</gene>
<organism evidence="2 3">
    <name type="scientific">Streptococcus sobrinus</name>
    <dbReference type="NCBI Taxonomy" id="1310"/>
    <lineage>
        <taxon>Bacteria</taxon>
        <taxon>Bacillati</taxon>
        <taxon>Bacillota</taxon>
        <taxon>Bacilli</taxon>
        <taxon>Lactobacillales</taxon>
        <taxon>Streptococcaceae</taxon>
        <taxon>Streptococcus</taxon>
    </lineage>
</organism>
<dbReference type="Proteomes" id="UP000245369">
    <property type="component" value="Chromosome"/>
</dbReference>
<dbReference type="CDD" id="cd05269">
    <property type="entry name" value="TMR_SDR_a"/>
    <property type="match status" value="1"/>
</dbReference>
<dbReference type="Pfam" id="PF05368">
    <property type="entry name" value="NmrA"/>
    <property type="match status" value="1"/>
</dbReference>
<dbReference type="PANTHER" id="PTHR47129">
    <property type="entry name" value="QUINONE OXIDOREDUCTASE 2"/>
    <property type="match status" value="1"/>
</dbReference>
<reference evidence="2 3" key="1">
    <citation type="submission" date="2018-05" db="EMBL/GenBank/DDBJ databases">
        <title>Complete genome sequences of Streptococcus sobrinus.</title>
        <authorList>
            <person name="Sales M."/>
            <person name="Jensen P.A."/>
        </authorList>
    </citation>
    <scope>NUCLEOTIDE SEQUENCE [LARGE SCALE GENOMIC DNA]</scope>
    <source>
        <strain evidence="2 3">SL1</strain>
    </source>
</reference>
<evidence type="ECO:0000313" key="3">
    <source>
        <dbReference type="Proteomes" id="UP000245369"/>
    </source>
</evidence>
<name>A0ABM6W4R8_9STRE</name>
<dbReference type="Gene3D" id="3.90.25.10">
    <property type="entry name" value="UDP-galactose 4-epimerase, domain 1"/>
    <property type="match status" value="1"/>
</dbReference>
<dbReference type="PANTHER" id="PTHR47129:SF1">
    <property type="entry name" value="NMRA-LIKE DOMAIN-CONTAINING PROTEIN"/>
    <property type="match status" value="1"/>
</dbReference>
<protein>
    <submittedName>
        <fullName evidence="2">SDR family NAD(P)-dependent oxidoreductase</fullName>
    </submittedName>
</protein>
<evidence type="ECO:0000259" key="1">
    <source>
        <dbReference type="Pfam" id="PF05368"/>
    </source>
</evidence>
<feature type="domain" description="NmrA-like" evidence="1">
    <location>
        <begin position="3"/>
        <end position="218"/>
    </location>
</feature>
<sequence length="281" mass="30805">MTLIALTGVTGHLGGQVAQLLEGKNLNLRYLARRPERAPKVAGVPVFRSAYDRSPETLEALSGVDVLLMVSASESLNRLAEHKAFIDSAKEAGVKHIVYTSFYNASDQATFTYSRTHAATENYIKEQGLAYTFVRDNFYLDFFLELGQAYGEIKGPAGDGRVSAVARQDVAQVLAKILENPSNWTNQTLDMTGPEDLTMTDAAAILSQGLGKTVRYIPETIEEAYQSRKAWPAEDWEYDGWVSTYTAIAAGEQAGLTNDADRVLGRKPISLADLIKETSQD</sequence>
<keyword evidence="3" id="KW-1185">Reference proteome</keyword>
<dbReference type="InterPro" id="IPR052718">
    <property type="entry name" value="NmrA-type_oxidoreductase"/>
</dbReference>
<evidence type="ECO:0000313" key="2">
    <source>
        <dbReference type="EMBL" id="AWN20276.1"/>
    </source>
</evidence>
<dbReference type="InterPro" id="IPR036291">
    <property type="entry name" value="NAD(P)-bd_dom_sf"/>
</dbReference>
<proteinExistence type="predicted"/>
<dbReference type="SUPFAM" id="SSF51735">
    <property type="entry name" value="NAD(P)-binding Rossmann-fold domains"/>
    <property type="match status" value="1"/>
</dbReference>
<dbReference type="RefSeq" id="WP_002960429.1">
    <property type="nucleotide sequence ID" value="NZ_CP029490.1"/>
</dbReference>
<dbReference type="Gene3D" id="3.40.50.720">
    <property type="entry name" value="NAD(P)-binding Rossmann-like Domain"/>
    <property type="match status" value="1"/>
</dbReference>
<accession>A0ABM6W4R8</accession>